<feature type="region of interest" description="Disordered" evidence="1">
    <location>
        <begin position="68"/>
        <end position="99"/>
    </location>
</feature>
<name>A0A0B2V9A7_TOXCA</name>
<dbReference type="Proteomes" id="UP000031036">
    <property type="component" value="Unassembled WGS sequence"/>
</dbReference>
<reference evidence="2 3" key="1">
    <citation type="submission" date="2014-11" db="EMBL/GenBank/DDBJ databases">
        <title>Genetic blueprint of the zoonotic pathogen Toxocara canis.</title>
        <authorList>
            <person name="Zhu X.-Q."/>
            <person name="Korhonen P.K."/>
            <person name="Cai H."/>
            <person name="Young N.D."/>
            <person name="Nejsum P."/>
            <person name="von Samson-Himmelstjerna G."/>
            <person name="Boag P.R."/>
            <person name="Tan P."/>
            <person name="Li Q."/>
            <person name="Min J."/>
            <person name="Yang Y."/>
            <person name="Wang X."/>
            <person name="Fang X."/>
            <person name="Hall R.S."/>
            <person name="Hofmann A."/>
            <person name="Sternberg P.W."/>
            <person name="Jex A.R."/>
            <person name="Gasser R.B."/>
        </authorList>
    </citation>
    <scope>NUCLEOTIDE SEQUENCE [LARGE SCALE GENOMIC DNA]</scope>
    <source>
        <strain evidence="2">PN_DK_2014</strain>
    </source>
</reference>
<sequence>FQLFRDLVCRYCCCCFLRRKEHEKIELAKARVRSASKSFLANSIAAQPSAIFLHQILGSAYYARPEDTIPEESRSTSQQPADCSRAASVAPSQTIYEIP</sequence>
<dbReference type="OrthoDB" id="5876499at2759"/>
<dbReference type="AlphaFoldDB" id="A0A0B2V9A7"/>
<feature type="non-terminal residue" evidence="2">
    <location>
        <position position="1"/>
    </location>
</feature>
<dbReference type="EMBL" id="JPKZ01002193">
    <property type="protein sequence ID" value="KHN78057.1"/>
    <property type="molecule type" value="Genomic_DNA"/>
</dbReference>
<gene>
    <name evidence="2" type="ORF">Tcan_10451</name>
</gene>
<feature type="compositionally biased region" description="Polar residues" evidence="1">
    <location>
        <begin position="90"/>
        <end position="99"/>
    </location>
</feature>
<proteinExistence type="predicted"/>
<comment type="caution">
    <text evidence="2">The sequence shown here is derived from an EMBL/GenBank/DDBJ whole genome shotgun (WGS) entry which is preliminary data.</text>
</comment>
<keyword evidence="3" id="KW-1185">Reference proteome</keyword>
<evidence type="ECO:0000256" key="1">
    <source>
        <dbReference type="SAM" id="MobiDB-lite"/>
    </source>
</evidence>
<protein>
    <submittedName>
        <fullName evidence="2">Uncharacterized protein</fullName>
    </submittedName>
</protein>
<organism evidence="2 3">
    <name type="scientific">Toxocara canis</name>
    <name type="common">Canine roundworm</name>
    <dbReference type="NCBI Taxonomy" id="6265"/>
    <lineage>
        <taxon>Eukaryota</taxon>
        <taxon>Metazoa</taxon>
        <taxon>Ecdysozoa</taxon>
        <taxon>Nematoda</taxon>
        <taxon>Chromadorea</taxon>
        <taxon>Rhabditida</taxon>
        <taxon>Spirurina</taxon>
        <taxon>Ascaridomorpha</taxon>
        <taxon>Ascaridoidea</taxon>
        <taxon>Toxocaridae</taxon>
        <taxon>Toxocara</taxon>
    </lineage>
</organism>
<evidence type="ECO:0000313" key="3">
    <source>
        <dbReference type="Proteomes" id="UP000031036"/>
    </source>
</evidence>
<accession>A0A0B2V9A7</accession>
<evidence type="ECO:0000313" key="2">
    <source>
        <dbReference type="EMBL" id="KHN78057.1"/>
    </source>
</evidence>